<dbReference type="AlphaFoldDB" id="A0A067BIK7"/>
<dbReference type="GeneID" id="24142228"/>
<evidence type="ECO:0000313" key="2">
    <source>
        <dbReference type="Proteomes" id="UP000030745"/>
    </source>
</evidence>
<dbReference type="KEGG" id="spar:SPRG_21546"/>
<evidence type="ECO:0000313" key="1">
    <source>
        <dbReference type="EMBL" id="KDO18209.1"/>
    </source>
</evidence>
<protein>
    <submittedName>
        <fullName evidence="1">Uncharacterized protein</fullName>
    </submittedName>
</protein>
<accession>A0A067BIK7</accession>
<proteinExistence type="predicted"/>
<name>A0A067BIK7_SAPPC</name>
<feature type="non-terminal residue" evidence="1">
    <location>
        <position position="1"/>
    </location>
</feature>
<dbReference type="RefSeq" id="XP_012211089.1">
    <property type="nucleotide sequence ID" value="XM_012355699.1"/>
</dbReference>
<gene>
    <name evidence="1" type="ORF">SPRG_21546</name>
</gene>
<organism evidence="1 2">
    <name type="scientific">Saprolegnia parasitica (strain CBS 223.65)</name>
    <dbReference type="NCBI Taxonomy" id="695850"/>
    <lineage>
        <taxon>Eukaryota</taxon>
        <taxon>Sar</taxon>
        <taxon>Stramenopiles</taxon>
        <taxon>Oomycota</taxon>
        <taxon>Saprolegniomycetes</taxon>
        <taxon>Saprolegniales</taxon>
        <taxon>Saprolegniaceae</taxon>
        <taxon>Saprolegnia</taxon>
    </lineage>
</organism>
<dbReference type="EMBL" id="KK583478">
    <property type="protein sequence ID" value="KDO18209.1"/>
    <property type="molecule type" value="Genomic_DNA"/>
</dbReference>
<dbReference type="Proteomes" id="UP000030745">
    <property type="component" value="Unassembled WGS sequence"/>
</dbReference>
<dbReference type="VEuPathDB" id="FungiDB:SPRG_21546"/>
<reference evidence="1 2" key="1">
    <citation type="journal article" date="2013" name="PLoS Genet.">
        <title>Distinctive expansion of potential virulence genes in the genome of the oomycete fish pathogen Saprolegnia parasitica.</title>
        <authorList>
            <person name="Jiang R.H."/>
            <person name="de Bruijn I."/>
            <person name="Haas B.J."/>
            <person name="Belmonte R."/>
            <person name="Lobach L."/>
            <person name="Christie J."/>
            <person name="van den Ackerveken G."/>
            <person name="Bottin A."/>
            <person name="Bulone V."/>
            <person name="Diaz-Moreno S.M."/>
            <person name="Dumas B."/>
            <person name="Fan L."/>
            <person name="Gaulin E."/>
            <person name="Govers F."/>
            <person name="Grenville-Briggs L.J."/>
            <person name="Horner N.R."/>
            <person name="Levin J.Z."/>
            <person name="Mammella M."/>
            <person name="Meijer H.J."/>
            <person name="Morris P."/>
            <person name="Nusbaum C."/>
            <person name="Oome S."/>
            <person name="Phillips A.J."/>
            <person name="van Rooyen D."/>
            <person name="Rzeszutek E."/>
            <person name="Saraiva M."/>
            <person name="Secombes C.J."/>
            <person name="Seidl M.F."/>
            <person name="Snel B."/>
            <person name="Stassen J.H."/>
            <person name="Sykes S."/>
            <person name="Tripathy S."/>
            <person name="van den Berg H."/>
            <person name="Vega-Arreguin J.C."/>
            <person name="Wawra S."/>
            <person name="Young S.K."/>
            <person name="Zeng Q."/>
            <person name="Dieguez-Uribeondo J."/>
            <person name="Russ C."/>
            <person name="Tyler B.M."/>
            <person name="van West P."/>
        </authorList>
    </citation>
    <scope>NUCLEOTIDE SEQUENCE [LARGE SCALE GENOMIC DNA]</scope>
    <source>
        <strain evidence="1 2">CBS 223.65</strain>
    </source>
</reference>
<keyword evidence="2" id="KW-1185">Reference proteome</keyword>
<sequence>RSLHQRNQPYVPLRTTRLQRSAARRKKMRSPSSKLALHVSALVAHQTRARRSRRRMFCATRHGNPRNKSHPARALV</sequence>